<dbReference type="AlphaFoldDB" id="J4UFC4"/>
<dbReference type="HOGENOM" id="CLU_678237_0_0_1"/>
<dbReference type="GO" id="GO:0000244">
    <property type="term" value="P:spliceosomal tri-snRNP complex assembly"/>
    <property type="evidence" value="ECO:0007669"/>
    <property type="project" value="TreeGrafter"/>
</dbReference>
<dbReference type="Pfam" id="PF20981">
    <property type="entry name" value="AAR2_1st"/>
    <property type="match status" value="1"/>
</dbReference>
<dbReference type="Proteomes" id="UP000002748">
    <property type="component" value="Unassembled WGS sequence"/>
</dbReference>
<reference evidence="5 6" key="1">
    <citation type="journal article" date="2012" name="Eukaryot. Cell">
        <title>Draft genome sequence of CBS 2479, the standard type strain of Trichosporon asahii.</title>
        <authorList>
            <person name="Yang R.Y."/>
            <person name="Li H.T."/>
            <person name="Zhu H."/>
            <person name="Zhou G.P."/>
            <person name="Wang M."/>
            <person name="Wang L."/>
        </authorList>
    </citation>
    <scope>NUCLEOTIDE SEQUENCE [LARGE SCALE GENOMIC DNA]</scope>
    <source>
        <strain evidence="6">ATCC 90039 / CBS 2479 / JCM 2466 / KCTC 7840 / NCYC 2677 / UAMH 7654</strain>
    </source>
</reference>
<comment type="caution">
    <text evidence="5">The sequence shown here is derived from an EMBL/GenBank/DDBJ whole genome shotgun (WGS) entry which is preliminary data.</text>
</comment>
<accession>J4UFC4</accession>
<dbReference type="Gene3D" id="2.60.34.20">
    <property type="match status" value="1"/>
</dbReference>
<dbReference type="KEGG" id="tasa:A1Q1_00750"/>
<feature type="region of interest" description="Disordered" evidence="2">
    <location>
        <begin position="409"/>
        <end position="433"/>
    </location>
</feature>
<dbReference type="OrthoDB" id="201752at2759"/>
<dbReference type="RefSeq" id="XP_014181186.1">
    <property type="nucleotide sequence ID" value="XM_014325711.1"/>
</dbReference>
<protein>
    <recommendedName>
        <fullName evidence="7">A1 cistron-splicing factor</fullName>
    </recommendedName>
</protein>
<dbReference type="GeneID" id="25984264"/>
<sequence>MSLTPEQARALWDAGGFALIQGLPRGSEVGMDGTYHVANVFSGTKFVPPGLHMMVWAPSPKTAPAHNPTEGAKIEEIPEGQTDAGPGIPDAAALPLRAAYVHVWEPKERIGLQFDPASENTSAPRTNIPEGELRELDPQLAPYPFAGLNGWKSLTTCISKAVVEKAIPGGKVDAMSQVKGEAFDAKDKDAAAQEFLASTQASAGAPELHLSVFDLRRSWPEGSEAGDVSRWSVDKSKLWERLAGEAGGKLPSAAGELTTGPRALLGQLQLSFLLLTNVWCYAALAPYKRLLAVMCRSKLAIAQPERFPSGQANDNVSFWGSFAADKQARECVLELIRTLAAQLTSLPETAFDTELPSVDTFLQSEIEQLRQNVSAALAEPGWWGLAQRVAREWQGLQQAGARFGWDIEALGSGDDDEDEEGEYAPQVVEMTED</sequence>
<feature type="domain" description="AAR2 C-terminal" evidence="3">
    <location>
        <begin position="212"/>
        <end position="408"/>
    </location>
</feature>
<dbReference type="CDD" id="cd13778">
    <property type="entry name" value="Aar2_C"/>
    <property type="match status" value="1"/>
</dbReference>
<evidence type="ECO:0000256" key="1">
    <source>
        <dbReference type="ARBA" id="ARBA00006281"/>
    </source>
</evidence>
<dbReference type="CDD" id="cd13777">
    <property type="entry name" value="Aar2_N"/>
    <property type="match status" value="1"/>
</dbReference>
<proteinExistence type="inferred from homology"/>
<dbReference type="InterPro" id="IPR007946">
    <property type="entry name" value="AAR2"/>
</dbReference>
<dbReference type="Pfam" id="PF05282">
    <property type="entry name" value="AAR2"/>
    <property type="match status" value="1"/>
</dbReference>
<dbReference type="EMBL" id="ALBS01000138">
    <property type="protein sequence ID" value="EJT50040.1"/>
    <property type="molecule type" value="Genomic_DNA"/>
</dbReference>
<gene>
    <name evidence="5" type="ORF">A1Q1_00750</name>
</gene>
<evidence type="ECO:0000313" key="5">
    <source>
        <dbReference type="EMBL" id="EJT50040.1"/>
    </source>
</evidence>
<feature type="domain" description="AAR2 N-terminal" evidence="4">
    <location>
        <begin position="15"/>
        <end position="168"/>
    </location>
</feature>
<dbReference type="InterPro" id="IPR033648">
    <property type="entry name" value="AAR2_C"/>
</dbReference>
<dbReference type="PANTHER" id="PTHR12689:SF4">
    <property type="entry name" value="PROTEIN AAR2 HOMOLOG"/>
    <property type="match status" value="1"/>
</dbReference>
<dbReference type="InterPro" id="IPR038514">
    <property type="entry name" value="AAR2_C_sf"/>
</dbReference>
<dbReference type="VEuPathDB" id="FungiDB:A1Q1_00750"/>
<dbReference type="InterPro" id="IPR033647">
    <property type="entry name" value="Aar2_N"/>
</dbReference>
<dbReference type="Gene3D" id="1.25.40.550">
    <property type="entry name" value="Aar2, C-terminal domain-like"/>
    <property type="match status" value="1"/>
</dbReference>
<comment type="similarity">
    <text evidence="1">Belongs to the AAR2 family.</text>
</comment>
<evidence type="ECO:0000259" key="4">
    <source>
        <dbReference type="Pfam" id="PF20981"/>
    </source>
</evidence>
<name>J4UFC4_TRIAS</name>
<evidence type="ECO:0000256" key="2">
    <source>
        <dbReference type="SAM" id="MobiDB-lite"/>
    </source>
</evidence>
<evidence type="ECO:0000259" key="3">
    <source>
        <dbReference type="Pfam" id="PF05282"/>
    </source>
</evidence>
<dbReference type="PANTHER" id="PTHR12689">
    <property type="entry name" value="A1 CISTRON SPLICING FACTOR AAR2-RELATED"/>
    <property type="match status" value="1"/>
</dbReference>
<feature type="compositionally biased region" description="Acidic residues" evidence="2">
    <location>
        <begin position="413"/>
        <end position="422"/>
    </location>
</feature>
<evidence type="ECO:0000313" key="6">
    <source>
        <dbReference type="Proteomes" id="UP000002748"/>
    </source>
</evidence>
<dbReference type="InterPro" id="IPR038516">
    <property type="entry name" value="AAR2_N_sf"/>
</dbReference>
<evidence type="ECO:0008006" key="7">
    <source>
        <dbReference type="Google" id="ProtNLM"/>
    </source>
</evidence>
<organism evidence="5 6">
    <name type="scientific">Trichosporon asahii var. asahii (strain ATCC 90039 / CBS 2479 / JCM 2466 / KCTC 7840 / NBRC 103889/ NCYC 2677 / UAMH 7654)</name>
    <name type="common">Yeast</name>
    <dbReference type="NCBI Taxonomy" id="1186058"/>
    <lineage>
        <taxon>Eukaryota</taxon>
        <taxon>Fungi</taxon>
        <taxon>Dikarya</taxon>
        <taxon>Basidiomycota</taxon>
        <taxon>Agaricomycotina</taxon>
        <taxon>Tremellomycetes</taxon>
        <taxon>Trichosporonales</taxon>
        <taxon>Trichosporonaceae</taxon>
        <taxon>Trichosporon</taxon>
    </lineage>
</organism>